<keyword evidence="13" id="KW-0175">Coiled coil</keyword>
<feature type="chain" id="PRO_5014303742" description="ATP synthase epsilon chain, chloroplastic" evidence="14">
    <location>
        <begin position="17"/>
        <end position="144"/>
    </location>
</feature>
<keyword evidence="6 11" id="KW-0406">Ion transport</keyword>
<dbReference type="HAMAP" id="MF_00530">
    <property type="entry name" value="ATP_synth_epsil_bac"/>
    <property type="match status" value="1"/>
</dbReference>
<reference evidence="19" key="4">
    <citation type="journal article" date="2016" name="Genome Biol. Evol.">
        <title>Birth of Four Chimeric Plastid Gene Clusters in Japanese Umbrella Pine.</title>
        <authorList>
            <person name="Hsu C.-Y."/>
            <person name="Wu C.-S."/>
            <person name="Chaw S.-M."/>
        </authorList>
    </citation>
    <scope>NUCLEOTIDE SEQUENCE</scope>
</reference>
<sequence>MTLTLWILTPTQVVFWDTDVEEVILSTNSGQIGVLPNHTSLLTALDIGVLKIRRNAQWSTMALMGGFAKIKNNFITILANGAERSIDIDPQEAQEAFRIAKADLAQAEDSKQSIEAEVALKKARTRLEAIGAILPDNSDPVIDA</sequence>
<evidence type="ECO:0000313" key="18">
    <source>
        <dbReference type="EMBL" id="BAK86699.1"/>
    </source>
</evidence>
<reference evidence="19" key="3">
    <citation type="submission" date="2015-11" db="EMBL/GenBank/DDBJ databases">
        <authorList>
            <person name="Zhang Y."/>
            <person name="Guo Z."/>
        </authorList>
    </citation>
    <scope>NUCLEOTIDE SEQUENCE</scope>
</reference>
<dbReference type="Gene3D" id="2.60.15.10">
    <property type="entry name" value="F0F1 ATP synthase delta/epsilon subunit, N-terminal"/>
    <property type="match status" value="1"/>
</dbReference>
<evidence type="ECO:0000259" key="15">
    <source>
        <dbReference type="Pfam" id="PF00401"/>
    </source>
</evidence>
<organism evidence="18">
    <name type="scientific">Sciadopitys verticillata</name>
    <name type="common">Japanese umbrella-pine</name>
    <name type="synonym">Taxus verticillata</name>
    <dbReference type="NCBI Taxonomy" id="28979"/>
    <lineage>
        <taxon>Eukaryota</taxon>
        <taxon>Viridiplantae</taxon>
        <taxon>Streptophyta</taxon>
        <taxon>Embryophyta</taxon>
        <taxon>Tracheophyta</taxon>
        <taxon>Spermatophyta</taxon>
        <taxon>Pinopsida</taxon>
        <taxon>Pinidae</taxon>
        <taxon>Conifers II</taxon>
        <taxon>Cupressales</taxon>
        <taxon>Sciadopityaceae</taxon>
        <taxon>Sciadopitys</taxon>
    </lineage>
</organism>
<dbReference type="EMBL" id="AB645772">
    <property type="protein sequence ID" value="BAK86699.1"/>
    <property type="molecule type" value="Genomic_DNA"/>
</dbReference>
<dbReference type="GO" id="GO:0005524">
    <property type="term" value="F:ATP binding"/>
    <property type="evidence" value="ECO:0007669"/>
    <property type="project" value="UniProtKB-UniRule"/>
</dbReference>
<evidence type="ECO:0000256" key="12">
    <source>
        <dbReference type="RuleBase" id="RU003655"/>
    </source>
</evidence>
<evidence type="ECO:0000313" key="20">
    <source>
        <dbReference type="EMBL" id="BCK60763.1"/>
    </source>
</evidence>
<geneLocation type="chloroplast" evidence="18"/>
<evidence type="ECO:0000256" key="3">
    <source>
        <dbReference type="ARBA" id="ARBA00022448"/>
    </source>
</evidence>
<evidence type="ECO:0000256" key="2">
    <source>
        <dbReference type="ARBA" id="ARBA00005712"/>
    </source>
</evidence>
<comment type="subcellular location">
    <subcellularLocation>
        <location evidence="1">Membrane</location>
        <topology evidence="1">Peripheral membrane protein</topology>
    </subcellularLocation>
    <subcellularLocation>
        <location evidence="11">Plastid</location>
        <location evidence="11">Chloroplast thylakoid membrane</location>
        <topology evidence="11">Peripheral membrane protein</topology>
    </subcellularLocation>
</comment>
<evidence type="ECO:0000313" key="19">
    <source>
        <dbReference type="EMBL" id="BAW34594.1"/>
    </source>
</evidence>
<comment type="function">
    <text evidence="11 12">Produces ATP from ADP in the presence of a proton gradient across the membrane.</text>
</comment>
<evidence type="ECO:0000259" key="16">
    <source>
        <dbReference type="Pfam" id="PF02823"/>
    </source>
</evidence>
<feature type="coiled-coil region" evidence="13">
    <location>
        <begin position="97"/>
        <end position="124"/>
    </location>
</feature>
<keyword evidence="5 11" id="KW-0375">Hydrogen ion transport</keyword>
<dbReference type="GO" id="GO:0045259">
    <property type="term" value="C:proton-transporting ATP synthase complex"/>
    <property type="evidence" value="ECO:0007669"/>
    <property type="project" value="UniProtKB-KW"/>
</dbReference>
<comment type="subunit">
    <text evidence="11 12">F-type ATPases have 2 components, CF(1) - the catalytic core - and CF(0) - the membrane proton channel. CF(1) has five subunits: alpha(3), beta(3), gamma(1), delta(1), epsilon(1). CF(0) has three main subunits: a, b and c.</text>
</comment>
<proteinExistence type="inferred from homology"/>
<keyword evidence="8 11" id="KW-0472">Membrane</keyword>
<dbReference type="Pfam" id="PF00401">
    <property type="entry name" value="ATP-synt_DE"/>
    <property type="match status" value="1"/>
</dbReference>
<keyword evidence="4 12" id="KW-0934">Plastid</keyword>
<reference evidence="17" key="5">
    <citation type="journal article" date="2016" name="Sci. Rep.">
        <title>Evolution of short inverted repeat in cupressophytes, transfer of accD to nucleus in Sciadopitys verticillata and phylogenetic position of Sciadopityaceae.</title>
        <authorList>
            <person name="Li J."/>
            <person name="Gao L."/>
            <person name="Chen S."/>
            <person name="Tao K."/>
            <person name="Su Y."/>
            <person name="Wang T."/>
        </authorList>
    </citation>
    <scope>NUCLEOTIDE SEQUENCE</scope>
</reference>
<evidence type="ECO:0000256" key="13">
    <source>
        <dbReference type="SAM" id="Coils"/>
    </source>
</evidence>
<comment type="similarity">
    <text evidence="2 11 12">Belongs to the ATPase epsilon chain family.</text>
</comment>
<dbReference type="PANTHER" id="PTHR13822:SF10">
    <property type="entry name" value="ATP SYNTHASE EPSILON CHAIN, CHLOROPLASTIC"/>
    <property type="match status" value="1"/>
</dbReference>
<keyword evidence="3 11" id="KW-0813">Transport</keyword>
<evidence type="ECO:0000256" key="1">
    <source>
        <dbReference type="ARBA" id="ARBA00004170"/>
    </source>
</evidence>
<keyword evidence="10 11" id="KW-0066">ATP synthesis</keyword>
<evidence type="ECO:0000256" key="4">
    <source>
        <dbReference type="ARBA" id="ARBA00022640"/>
    </source>
</evidence>
<keyword evidence="18" id="KW-0150">Chloroplast</keyword>
<evidence type="ECO:0000256" key="11">
    <source>
        <dbReference type="HAMAP-Rule" id="MF_00530"/>
    </source>
</evidence>
<dbReference type="GO" id="GO:0009535">
    <property type="term" value="C:chloroplast thylakoid membrane"/>
    <property type="evidence" value="ECO:0007669"/>
    <property type="project" value="UniProtKB-SubCell"/>
</dbReference>
<dbReference type="FunFam" id="2.60.15.10:FF:000002">
    <property type="entry name" value="ATP synthase epsilon chain, chloroplastic"/>
    <property type="match status" value="1"/>
</dbReference>
<dbReference type="EMBL" id="KT601210">
    <property type="protein sequence ID" value="AMO00700.1"/>
    <property type="molecule type" value="Genomic_DNA"/>
</dbReference>
<dbReference type="GO" id="GO:0046933">
    <property type="term" value="F:proton-transporting ATP synthase activity, rotational mechanism"/>
    <property type="evidence" value="ECO:0007669"/>
    <property type="project" value="UniProtKB-UniRule"/>
</dbReference>
<dbReference type="AlphaFoldDB" id="G3XHF2"/>
<evidence type="ECO:0000256" key="9">
    <source>
        <dbReference type="ARBA" id="ARBA00023196"/>
    </source>
</evidence>
<evidence type="ECO:0000256" key="10">
    <source>
        <dbReference type="ARBA" id="ARBA00023310"/>
    </source>
</evidence>
<evidence type="ECO:0000256" key="14">
    <source>
        <dbReference type="SAM" id="SignalP"/>
    </source>
</evidence>
<keyword evidence="14" id="KW-0732">Signal</keyword>
<protein>
    <recommendedName>
        <fullName evidence="11 12">ATP synthase epsilon chain, chloroplastic</fullName>
    </recommendedName>
    <alternativeName>
        <fullName evidence="11">ATP synthase F1 sector epsilon subunit</fullName>
    </alternativeName>
    <alternativeName>
        <fullName evidence="11">F-ATPase epsilon subunit</fullName>
    </alternativeName>
</protein>
<dbReference type="InterPro" id="IPR036771">
    <property type="entry name" value="ATPsynth_dsu/esu_N"/>
</dbReference>
<dbReference type="SUPFAM" id="SSF51344">
    <property type="entry name" value="Epsilon subunit of F1F0-ATP synthase N-terminal domain"/>
    <property type="match status" value="1"/>
</dbReference>
<evidence type="ECO:0000313" key="17">
    <source>
        <dbReference type="EMBL" id="AMO00700.1"/>
    </source>
</evidence>
<reference evidence="18" key="2">
    <citation type="submission" date="2011-07" db="EMBL/GenBank/DDBJ databases">
        <authorList>
            <person name="Hsu CY."/>
            <person name="Chaw SM."/>
            <person name="Wu CS."/>
        </authorList>
    </citation>
    <scope>NUCLEOTIDE SEQUENCE</scope>
</reference>
<dbReference type="InterPro" id="IPR020546">
    <property type="entry name" value="ATP_synth_F1_dsu/esu_N"/>
</dbReference>
<dbReference type="Gene3D" id="6.10.140.480">
    <property type="match status" value="1"/>
</dbReference>
<keyword evidence="9 11" id="KW-0139">CF(1)</keyword>
<gene>
    <name evidence="11 18" type="primary">atpE</name>
</gene>
<reference evidence="18" key="1">
    <citation type="journal article" date="2011" name="Genome Biol. Evol.">
        <title>Loss of different inverted repeat copies from the chloroplast genomes of Pinaceae and cupressophytes and influence of heterotachy on the evaluation of gymnosperm phylogeny.</title>
        <authorList>
            <person name="Wu C.-S."/>
            <person name="Wang Y.-N."/>
            <person name="Hsu C.-Y."/>
            <person name="Lin C.-P."/>
            <person name="Chaw S.-M."/>
        </authorList>
    </citation>
    <scope>NUCLEOTIDE SEQUENCE</scope>
</reference>
<dbReference type="RefSeq" id="YP_009240175.1">
    <property type="nucleotide sequence ID" value="NC_029734.1"/>
</dbReference>
<name>G3XHF2_SCIVE</name>
<accession>G3XHF2</accession>
<dbReference type="InterPro" id="IPR001469">
    <property type="entry name" value="ATP_synth_F1_dsu/esu"/>
</dbReference>
<dbReference type="NCBIfam" id="TIGR01216">
    <property type="entry name" value="ATP_synt_epsi"/>
    <property type="match status" value="1"/>
</dbReference>
<dbReference type="GeneID" id="27109629"/>
<dbReference type="EMBL" id="LC572147">
    <property type="protein sequence ID" value="BCK60763.1"/>
    <property type="molecule type" value="Genomic_DNA"/>
</dbReference>
<dbReference type="EMBL" id="AP017299">
    <property type="protein sequence ID" value="BAW34594.1"/>
    <property type="molecule type" value="Genomic_DNA"/>
</dbReference>
<keyword evidence="7 11" id="KW-0793">Thylakoid</keyword>
<dbReference type="Pfam" id="PF02823">
    <property type="entry name" value="ATP-synt_DE_N"/>
    <property type="match status" value="1"/>
</dbReference>
<feature type="domain" description="ATP synthase F1 complex delta/epsilon subunit N-terminal" evidence="16">
    <location>
        <begin position="3"/>
        <end position="82"/>
    </location>
</feature>
<evidence type="ECO:0000256" key="7">
    <source>
        <dbReference type="ARBA" id="ARBA00023078"/>
    </source>
</evidence>
<evidence type="ECO:0000256" key="5">
    <source>
        <dbReference type="ARBA" id="ARBA00022781"/>
    </source>
</evidence>
<feature type="signal peptide" evidence="14">
    <location>
        <begin position="1"/>
        <end position="16"/>
    </location>
</feature>
<reference evidence="20" key="6">
    <citation type="journal article" date="2020" name="BMC Plant Biol.">
        <title>Tight association of genome rearrangements with gene expression in conifer plastomes.</title>
        <authorList>
            <person name="Wu C.S."/>
            <person name="Sudianto E."/>
            <person name="Chaw S.M."/>
        </authorList>
    </citation>
    <scope>NUCLEOTIDE SEQUENCE</scope>
    <source>
        <strain evidence="20">Chaw 1497</strain>
    </source>
</reference>
<feature type="domain" description="ATP synthase epsilon subunit C-terminal" evidence="15">
    <location>
        <begin position="87"/>
        <end position="131"/>
    </location>
</feature>
<evidence type="ECO:0000256" key="6">
    <source>
        <dbReference type="ARBA" id="ARBA00023065"/>
    </source>
</evidence>
<dbReference type="PANTHER" id="PTHR13822">
    <property type="entry name" value="ATP SYNTHASE DELTA/EPSILON CHAIN"/>
    <property type="match status" value="1"/>
</dbReference>
<evidence type="ECO:0000256" key="8">
    <source>
        <dbReference type="ARBA" id="ARBA00023136"/>
    </source>
</evidence>
<dbReference type="CDD" id="cd12152">
    <property type="entry name" value="F1-ATPase_delta"/>
    <property type="match status" value="1"/>
</dbReference>
<dbReference type="InterPro" id="IPR020547">
    <property type="entry name" value="ATP_synth_F1_esu_C"/>
</dbReference>